<protein>
    <submittedName>
        <fullName evidence="7">O-methyltransferase</fullName>
    </submittedName>
</protein>
<dbReference type="SUPFAM" id="SSF46785">
    <property type="entry name" value="Winged helix' DNA-binding domain"/>
    <property type="match status" value="1"/>
</dbReference>
<evidence type="ECO:0000259" key="5">
    <source>
        <dbReference type="Pfam" id="PF00891"/>
    </source>
</evidence>
<sequence>MAMAVMRDKAAAEVFELSTGVHASAVVRAAVQLGLADAVGDEPVTLEALASAVGARQDTLGRFMRLLTAYGIFAEVGEDRYEHTPTSRALRSDAPDGPAGIIRLGGDWNWILWGLLAHSVRTGESAFQAHYGQDIFAYFDQNRQAGDAFQHGLSVVARREDPLVAEALPVKEGECVVELAGGKGNLLRAVLERHPGVTGVLVETEQALDTVDPALREGPLAERFRAFPGDCQTAVPGGGDVYLIKQTLHMWDDETCLRVLANCRRAAPPGARVVVVEQLLTDGPAERRTRLMDLHMLLVAGGRERTEKDFAELFHRAGLSFGGIRGEAGDLRLIEAVTPEA</sequence>
<dbReference type="AlphaFoldDB" id="A0A917ZFQ6"/>
<reference evidence="7" key="2">
    <citation type="submission" date="2020-09" db="EMBL/GenBank/DDBJ databases">
        <authorList>
            <person name="Sun Q."/>
            <person name="Zhou Y."/>
        </authorList>
    </citation>
    <scope>NUCLEOTIDE SEQUENCE</scope>
    <source>
        <strain evidence="7">CGMCC 4.7368</strain>
    </source>
</reference>
<dbReference type="PIRSF" id="PIRSF005739">
    <property type="entry name" value="O-mtase"/>
    <property type="match status" value="1"/>
</dbReference>
<feature type="domain" description="O-methyltransferase C-terminal" evidence="5">
    <location>
        <begin position="113"/>
        <end position="319"/>
    </location>
</feature>
<dbReference type="Gene3D" id="1.10.10.10">
    <property type="entry name" value="Winged helix-like DNA-binding domain superfamily/Winged helix DNA-binding domain"/>
    <property type="match status" value="1"/>
</dbReference>
<dbReference type="SUPFAM" id="SSF53335">
    <property type="entry name" value="S-adenosyl-L-methionine-dependent methyltransferases"/>
    <property type="match status" value="1"/>
</dbReference>
<proteinExistence type="predicted"/>
<accession>A0A917ZFQ6</accession>
<dbReference type="EMBL" id="BMNH01000041">
    <property type="protein sequence ID" value="GGO82150.1"/>
    <property type="molecule type" value="Genomic_DNA"/>
</dbReference>
<evidence type="ECO:0000256" key="1">
    <source>
        <dbReference type="ARBA" id="ARBA00022603"/>
    </source>
</evidence>
<name>A0A917ZFQ6_9ACTN</name>
<feature type="active site" description="Proton acceptor" evidence="4">
    <location>
        <position position="249"/>
    </location>
</feature>
<evidence type="ECO:0000256" key="3">
    <source>
        <dbReference type="ARBA" id="ARBA00022691"/>
    </source>
</evidence>
<dbReference type="Gene3D" id="3.40.50.150">
    <property type="entry name" value="Vaccinia Virus protein VP39"/>
    <property type="match status" value="1"/>
</dbReference>
<dbReference type="GO" id="GO:0046983">
    <property type="term" value="F:protein dimerization activity"/>
    <property type="evidence" value="ECO:0007669"/>
    <property type="project" value="InterPro"/>
</dbReference>
<evidence type="ECO:0000313" key="8">
    <source>
        <dbReference type="Proteomes" id="UP000646523"/>
    </source>
</evidence>
<dbReference type="InterPro" id="IPR036388">
    <property type="entry name" value="WH-like_DNA-bd_sf"/>
</dbReference>
<reference evidence="7" key="1">
    <citation type="journal article" date="2014" name="Int. J. Syst. Evol. Microbiol.">
        <title>Complete genome sequence of Corynebacterium casei LMG S-19264T (=DSM 44701T), isolated from a smear-ripened cheese.</title>
        <authorList>
            <consortium name="US DOE Joint Genome Institute (JGI-PGF)"/>
            <person name="Walter F."/>
            <person name="Albersmeier A."/>
            <person name="Kalinowski J."/>
            <person name="Ruckert C."/>
        </authorList>
    </citation>
    <scope>NUCLEOTIDE SEQUENCE</scope>
    <source>
        <strain evidence="7">CGMCC 4.7368</strain>
    </source>
</reference>
<evidence type="ECO:0000259" key="6">
    <source>
        <dbReference type="Pfam" id="PF08100"/>
    </source>
</evidence>
<evidence type="ECO:0000313" key="7">
    <source>
        <dbReference type="EMBL" id="GGO82150.1"/>
    </source>
</evidence>
<dbReference type="PANTHER" id="PTHR43712">
    <property type="entry name" value="PUTATIVE (AFU_ORTHOLOGUE AFUA_4G14580)-RELATED"/>
    <property type="match status" value="1"/>
</dbReference>
<dbReference type="Pfam" id="PF00891">
    <property type="entry name" value="Methyltransf_2"/>
    <property type="match status" value="1"/>
</dbReference>
<dbReference type="Gene3D" id="1.10.287.1350">
    <property type="match status" value="1"/>
</dbReference>
<dbReference type="GO" id="GO:0008171">
    <property type="term" value="F:O-methyltransferase activity"/>
    <property type="evidence" value="ECO:0007669"/>
    <property type="project" value="InterPro"/>
</dbReference>
<dbReference type="GO" id="GO:0032259">
    <property type="term" value="P:methylation"/>
    <property type="evidence" value="ECO:0007669"/>
    <property type="project" value="UniProtKB-KW"/>
</dbReference>
<organism evidence="7 8">
    <name type="scientific">Nonomuraea cavernae</name>
    <dbReference type="NCBI Taxonomy" id="2045107"/>
    <lineage>
        <taxon>Bacteria</taxon>
        <taxon>Bacillati</taxon>
        <taxon>Actinomycetota</taxon>
        <taxon>Actinomycetes</taxon>
        <taxon>Streptosporangiales</taxon>
        <taxon>Streptosporangiaceae</taxon>
        <taxon>Nonomuraea</taxon>
    </lineage>
</organism>
<keyword evidence="1" id="KW-0489">Methyltransferase</keyword>
<keyword evidence="2" id="KW-0808">Transferase</keyword>
<feature type="domain" description="O-methyltransferase dimerisation" evidence="6">
    <location>
        <begin position="16"/>
        <end position="90"/>
    </location>
</feature>
<dbReference type="Pfam" id="PF08100">
    <property type="entry name" value="Dimerisation"/>
    <property type="match status" value="1"/>
</dbReference>
<dbReference type="PROSITE" id="PS51683">
    <property type="entry name" value="SAM_OMT_II"/>
    <property type="match status" value="1"/>
</dbReference>
<evidence type="ECO:0000256" key="4">
    <source>
        <dbReference type="PIRSR" id="PIRSR005739-1"/>
    </source>
</evidence>
<dbReference type="InterPro" id="IPR016461">
    <property type="entry name" value="COMT-like"/>
</dbReference>
<dbReference type="Proteomes" id="UP000646523">
    <property type="component" value="Unassembled WGS sequence"/>
</dbReference>
<gene>
    <name evidence="7" type="ORF">GCM10012289_72740</name>
</gene>
<dbReference type="InterPro" id="IPR036390">
    <property type="entry name" value="WH_DNA-bd_sf"/>
</dbReference>
<dbReference type="InterPro" id="IPR029063">
    <property type="entry name" value="SAM-dependent_MTases_sf"/>
</dbReference>
<evidence type="ECO:0000256" key="2">
    <source>
        <dbReference type="ARBA" id="ARBA00022679"/>
    </source>
</evidence>
<comment type="caution">
    <text evidence="7">The sequence shown here is derived from an EMBL/GenBank/DDBJ whole genome shotgun (WGS) entry which is preliminary data.</text>
</comment>
<keyword evidence="8" id="KW-1185">Reference proteome</keyword>
<keyword evidence="3" id="KW-0949">S-adenosyl-L-methionine</keyword>
<dbReference type="InterPro" id="IPR012967">
    <property type="entry name" value="COMT_dimerisation"/>
</dbReference>
<dbReference type="InterPro" id="IPR001077">
    <property type="entry name" value="COMT_C"/>
</dbReference>
<dbReference type="PANTHER" id="PTHR43712:SF2">
    <property type="entry name" value="O-METHYLTRANSFERASE CICE"/>
    <property type="match status" value="1"/>
</dbReference>